<dbReference type="InterPro" id="IPR025960">
    <property type="entry name" value="RVT_N"/>
</dbReference>
<dbReference type="PANTHER" id="PTHR34047:SF8">
    <property type="entry name" value="PROTEIN YKFC"/>
    <property type="match status" value="1"/>
</dbReference>
<dbReference type="CDD" id="cd01651">
    <property type="entry name" value="RT_G2_intron"/>
    <property type="match status" value="1"/>
</dbReference>
<feature type="domain" description="Reverse transcriptase" evidence="1">
    <location>
        <begin position="79"/>
        <end position="315"/>
    </location>
</feature>
<proteinExistence type="predicted"/>
<sequence>MKLAYSWISNKQEEIARAKSDGDLKRAEELGEELVHSNFAQTVAVQTVANNVGSRSPGLSKESFKTNYQNMVFKLNDIVTDPKSYSSSEAAPLGRIYIKKKDGILRPISIPSYTDRCLQALYKMAVEPFYEEMADISLYGFRPIRGVSWAVGRTLNAIKNPWAKYSFVVEVDIMGCFDNIDHDFIRQITPVIPRHILDEWLNCGYIEREGDKVLPTEAGVPKGGILSPLLANLALDGLETHIRERIKQAKTGSKGSGFCRYADDMVIFVTTYKNAVVALEAVKELLIIRGLQVKEAKTSIINIHDSSFDFVGFTFSLVFRHNMKRKVARISIPKLAIRKFRDKINLVFKSNKAVSTKIREANSVIRGWANAYKIAHDSHLIFNSLRYWIWKQYFTMCFRKLSNSNPKANKTRISKMVWTSFFTKLSNGVWPATKDKNDNLITLVNISSIEFPRPILTNKA</sequence>
<keyword evidence="2" id="KW-0695">RNA-directed DNA polymerase</keyword>
<dbReference type="Pfam" id="PF00078">
    <property type="entry name" value="RVT_1"/>
    <property type="match status" value="1"/>
</dbReference>
<dbReference type="InterPro" id="IPR000477">
    <property type="entry name" value="RT_dom"/>
</dbReference>
<gene>
    <name evidence="2" type="primary">orf460</name>
    <name evidence="3" type="ORF">SG3EUKT975064.1</name>
</gene>
<dbReference type="GO" id="GO:0003964">
    <property type="term" value="F:RNA-directed DNA polymerase activity"/>
    <property type="evidence" value="ECO:0007669"/>
    <property type="project" value="UniProtKB-KW"/>
</dbReference>
<dbReference type="InterPro" id="IPR013597">
    <property type="entry name" value="Mat_intron_G2"/>
</dbReference>
<dbReference type="EMBL" id="KT625205">
    <property type="protein sequence ID" value="ALO21522.1"/>
    <property type="molecule type" value="Genomic_DNA"/>
</dbReference>
<accession>A0A0S2ID38</accession>
<reference evidence="2" key="1">
    <citation type="journal article" date="2015" name="BMC Evol. Biol.">
        <title>Chloroplast phylogenomic analysis of chlorophyte green algae identifies a novel lineage sister to the Sphaeropleales (Chlorophyceae).</title>
        <authorList>
            <person name="Lemieux C."/>
            <person name="Vincent A.T."/>
            <person name="Labarre A."/>
            <person name="Otis C."/>
            <person name="Turmel M."/>
        </authorList>
    </citation>
    <scope>NUCLEOTIDE SEQUENCE</scope>
</reference>
<dbReference type="SUPFAM" id="SSF56672">
    <property type="entry name" value="DNA/RNA polymerases"/>
    <property type="match status" value="1"/>
</dbReference>
<keyword evidence="2" id="KW-0150">Chloroplast</keyword>
<reference evidence="3" key="2">
    <citation type="submission" date="2017-12" db="EMBL/GenBank/DDBJ databases">
        <authorList>
            <person name="Hurst M.R.H."/>
        </authorList>
    </citation>
    <scope>NUCLEOTIDE SEQUENCE</scope>
    <source>
        <strain evidence="3">UTEX 2505</strain>
    </source>
</reference>
<keyword evidence="2" id="KW-0934">Plastid</keyword>
<dbReference type="Pfam" id="PF08388">
    <property type="entry name" value="GIIM"/>
    <property type="match status" value="1"/>
</dbReference>
<keyword evidence="2" id="KW-0808">Transferase</keyword>
<evidence type="ECO:0000259" key="1">
    <source>
        <dbReference type="PROSITE" id="PS50878"/>
    </source>
</evidence>
<dbReference type="InterPro" id="IPR043502">
    <property type="entry name" value="DNA/RNA_pol_sf"/>
</dbReference>
<dbReference type="PROSITE" id="PS50878">
    <property type="entry name" value="RT_POL"/>
    <property type="match status" value="1"/>
</dbReference>
<dbReference type="PANTHER" id="PTHR34047">
    <property type="entry name" value="NUCLEAR INTRON MATURASE 1, MITOCHONDRIAL-RELATED"/>
    <property type="match status" value="1"/>
</dbReference>
<dbReference type="AlphaFoldDB" id="A0A0S2ID38"/>
<evidence type="ECO:0000313" key="2">
    <source>
        <dbReference type="EMBL" id="ALO21522.1"/>
    </source>
</evidence>
<dbReference type="EMBL" id="MG677935">
    <property type="protein sequence ID" value="AUW36466.1"/>
    <property type="molecule type" value="Genomic_DNA"/>
</dbReference>
<keyword evidence="2" id="KW-0548">Nucleotidyltransferase</keyword>
<geneLocation type="chloroplast" evidence="2"/>
<organism evidence="2">
    <name type="scientific">Haematococcus lacustris</name>
    <name type="common">Green alga</name>
    <name type="synonym">Haematococcus pluvialis</name>
    <dbReference type="NCBI Taxonomy" id="44745"/>
    <lineage>
        <taxon>Eukaryota</taxon>
        <taxon>Viridiplantae</taxon>
        <taxon>Chlorophyta</taxon>
        <taxon>core chlorophytes</taxon>
        <taxon>Chlorophyceae</taxon>
        <taxon>CS clade</taxon>
        <taxon>Chlamydomonadales</taxon>
        <taxon>Haematococcaceae</taxon>
        <taxon>Haematococcus</taxon>
    </lineage>
</organism>
<dbReference type="Pfam" id="PF13655">
    <property type="entry name" value="RVT_N"/>
    <property type="match status" value="1"/>
</dbReference>
<name>A0A0S2ID38_HAELA</name>
<evidence type="ECO:0000313" key="3">
    <source>
        <dbReference type="EMBL" id="AUW36466.1"/>
    </source>
</evidence>
<dbReference type="InterPro" id="IPR051083">
    <property type="entry name" value="GrpII_Intron_Splice-Mob/Def"/>
</dbReference>
<protein>
    <submittedName>
        <fullName evidence="2">Putative reverse transcriptase and intron maturase</fullName>
    </submittedName>
    <submittedName>
        <fullName evidence="3">RNA-dependent DNA polymerase</fullName>
    </submittedName>
</protein>